<organism evidence="1 2">
    <name type="scientific">Anaeromyxobacter oryzae</name>
    <dbReference type="NCBI Taxonomy" id="2918170"/>
    <lineage>
        <taxon>Bacteria</taxon>
        <taxon>Pseudomonadati</taxon>
        <taxon>Myxococcota</taxon>
        <taxon>Myxococcia</taxon>
        <taxon>Myxococcales</taxon>
        <taxon>Cystobacterineae</taxon>
        <taxon>Anaeromyxobacteraceae</taxon>
        <taxon>Anaeromyxobacter</taxon>
    </lineage>
</organism>
<name>A0ABM7X242_9BACT</name>
<proteinExistence type="predicted"/>
<dbReference type="EMBL" id="AP025591">
    <property type="protein sequence ID" value="BDG05860.1"/>
    <property type="molecule type" value="Genomic_DNA"/>
</dbReference>
<accession>A0ABM7X242</accession>
<sequence length="73" mass="8101">MDTELREELFVCALEARSRRLVAHVRAWDADEALELFVAELTADGVDEPGEVAVAPLHGAAACTARFRPPRRR</sequence>
<reference evidence="2" key="1">
    <citation type="journal article" date="2022" name="Int. J. Syst. Evol. Microbiol.">
        <title>Anaeromyxobacter oryzae sp. nov., Anaeromyxobacter diazotrophicus sp. nov. and Anaeromyxobacter paludicola sp. nov., isolated from paddy soils.</title>
        <authorList>
            <person name="Itoh H."/>
            <person name="Xu Z."/>
            <person name="Mise K."/>
            <person name="Masuda Y."/>
            <person name="Ushijima N."/>
            <person name="Hayakawa C."/>
            <person name="Shiratori Y."/>
            <person name="Senoo K."/>
        </authorList>
    </citation>
    <scope>NUCLEOTIDE SEQUENCE [LARGE SCALE GENOMIC DNA]</scope>
    <source>
        <strain evidence="2">Red232</strain>
    </source>
</reference>
<dbReference type="RefSeq" id="WP_248355043.1">
    <property type="nucleotide sequence ID" value="NZ_AP025591.1"/>
</dbReference>
<protein>
    <submittedName>
        <fullName evidence="1">Uncharacterized protein</fullName>
    </submittedName>
</protein>
<evidence type="ECO:0000313" key="2">
    <source>
        <dbReference type="Proteomes" id="UP001162891"/>
    </source>
</evidence>
<evidence type="ECO:0000313" key="1">
    <source>
        <dbReference type="EMBL" id="BDG05860.1"/>
    </source>
</evidence>
<gene>
    <name evidence="1" type="ORF">AMOR_48560</name>
</gene>
<keyword evidence="2" id="KW-1185">Reference proteome</keyword>
<dbReference type="Proteomes" id="UP001162891">
    <property type="component" value="Chromosome"/>
</dbReference>